<dbReference type="PROSITE" id="PS50991">
    <property type="entry name" value="PYR_CT"/>
    <property type="match status" value="1"/>
</dbReference>
<dbReference type="Gene3D" id="3.20.20.70">
    <property type="entry name" value="Aldolase class I"/>
    <property type="match status" value="1"/>
</dbReference>
<dbReference type="InterPro" id="IPR003379">
    <property type="entry name" value="Carboxylase_cons_dom"/>
</dbReference>
<evidence type="ECO:0000313" key="2">
    <source>
        <dbReference type="EMBL" id="ADD09038.1"/>
    </source>
</evidence>
<dbReference type="OrthoDB" id="6555at2157"/>
<dbReference type="HOGENOM" id="CLU_000395_4_2_2"/>
<dbReference type="GO" id="GO:0006094">
    <property type="term" value="P:gluconeogenesis"/>
    <property type="evidence" value="ECO:0007669"/>
    <property type="project" value="TreeGrafter"/>
</dbReference>
<dbReference type="EMBL" id="CP001941">
    <property type="protein sequence ID" value="ADD09038.1"/>
    <property type="molecule type" value="Genomic_DNA"/>
</dbReference>
<dbReference type="Proteomes" id="UP000001400">
    <property type="component" value="Chromosome"/>
</dbReference>
<evidence type="ECO:0000259" key="1">
    <source>
        <dbReference type="PROSITE" id="PS50991"/>
    </source>
</evidence>
<dbReference type="GeneID" id="8828192"/>
<dbReference type="PANTHER" id="PTHR43778">
    <property type="entry name" value="PYRUVATE CARBOXYLASE"/>
    <property type="match status" value="1"/>
</dbReference>
<dbReference type="CDD" id="cd07937">
    <property type="entry name" value="DRE_TIM_PC_TC_5S"/>
    <property type="match status" value="1"/>
</dbReference>
<accession>D3TAA9</accession>
<feature type="domain" description="Pyruvate carboxyltransferase" evidence="1">
    <location>
        <begin position="2"/>
        <end position="262"/>
    </location>
</feature>
<dbReference type="Pfam" id="PF02436">
    <property type="entry name" value="PYC_OADA"/>
    <property type="match status" value="1"/>
</dbReference>
<keyword evidence="3" id="KW-1185">Reference proteome</keyword>
<dbReference type="SUPFAM" id="SSF89000">
    <property type="entry name" value="post-HMGL domain-like"/>
    <property type="match status" value="1"/>
</dbReference>
<proteinExistence type="predicted"/>
<evidence type="ECO:0000313" key="3">
    <source>
        <dbReference type="Proteomes" id="UP000001400"/>
    </source>
</evidence>
<dbReference type="SUPFAM" id="SSF51569">
    <property type="entry name" value="Aldolase"/>
    <property type="match status" value="1"/>
</dbReference>
<dbReference type="NCBIfam" id="NF008985">
    <property type="entry name" value="PRK12331.1"/>
    <property type="match status" value="1"/>
</dbReference>
<reference evidence="2" key="1">
    <citation type="submission" date="2010-02" db="EMBL/GenBank/DDBJ databases">
        <title>Complete sequence of Aciduliprofundum boonei T469.</title>
        <authorList>
            <consortium name="US DOE Joint Genome Institute"/>
            <person name="Lucas S."/>
            <person name="Copeland A."/>
            <person name="Lapidus A."/>
            <person name="Cheng J.-F."/>
            <person name="Bruce D."/>
            <person name="Goodwin L."/>
            <person name="Pitluck S."/>
            <person name="Saunders E."/>
            <person name="Detter J.C."/>
            <person name="Han C."/>
            <person name="Tapia R."/>
            <person name="Land M."/>
            <person name="Hauser L."/>
            <person name="Kyrpides N."/>
            <person name="Mikhailova N."/>
            <person name="Flores G."/>
            <person name="Reysenbach A.-L."/>
            <person name="Woyke T."/>
        </authorList>
    </citation>
    <scope>NUCLEOTIDE SEQUENCE</scope>
    <source>
        <strain evidence="2">T469</strain>
    </source>
</reference>
<sequence>MVKITDTTLRDGHQSLFATRMRTEDMIPIAEAMDEMGFFSLEVWGGATFDSAMRFLNENSWDRPRTLKKYIKNTPLQMLLRGQNLVGYRHYPDDIVEKFVFKAVEAGIDIFRIFDALNDIRNMETAIKAVKKAGAHAQGSVVYTISPIHTLESFVEMAKKLEELGVDSICIKDMAGLMSPTVASKLVKMMKKELSVPIDLHTHSTAGWAPITYMKAVEAGVDIIDTAMSPFGFGTAQPATESMVASFKDTPYDTGMDLKKLEKIAEYFRVVEKKLRKYTRMEMRIADTRVLIYQVPGGMLSNLYNQLKEMKAEDKIEEVLAEVPKVRAEVGYPPLVTPLSQIVGTQAVMNVISGERWKMVTKEMRNYIKGLYGKPPGEIKEEIKKKVLGDEKPITARPADLLEPGFEKVKEEIGDLADNEEDVLSYALFPDVARKFFMRRKGLAEETPEPPKEGKKYKIWINGEEYFVNVEEMPQ</sequence>
<gene>
    <name evidence="2" type="ordered locus">Aboo_1230</name>
</gene>
<dbReference type="InterPro" id="IPR013785">
    <property type="entry name" value="Aldolase_TIM"/>
</dbReference>
<dbReference type="NCBIfam" id="NF006761">
    <property type="entry name" value="PRK09282.1"/>
    <property type="match status" value="1"/>
</dbReference>
<dbReference type="InterPro" id="IPR055268">
    <property type="entry name" value="PCB-like"/>
</dbReference>
<name>D3TAA9_ACIB4</name>
<dbReference type="PANTHER" id="PTHR43778:SF2">
    <property type="entry name" value="PYRUVATE CARBOXYLASE, MITOCHONDRIAL"/>
    <property type="match status" value="1"/>
</dbReference>
<dbReference type="GO" id="GO:0005737">
    <property type="term" value="C:cytoplasm"/>
    <property type="evidence" value="ECO:0007669"/>
    <property type="project" value="TreeGrafter"/>
</dbReference>
<dbReference type="AlphaFoldDB" id="D3TAA9"/>
<organism evidence="2 3">
    <name type="scientific">Aciduliprofundum boonei (strain DSM 19572 / T469)</name>
    <dbReference type="NCBI Taxonomy" id="439481"/>
    <lineage>
        <taxon>Archaea</taxon>
        <taxon>Methanobacteriati</taxon>
        <taxon>Thermoplasmatota</taxon>
        <taxon>DHVE2 group</taxon>
        <taxon>Candidatus Aciduliprofundum</taxon>
    </lineage>
</organism>
<dbReference type="InterPro" id="IPR000891">
    <property type="entry name" value="PYR_CT"/>
</dbReference>
<dbReference type="KEGG" id="abi:Aboo_1230"/>
<dbReference type="Pfam" id="PF00682">
    <property type="entry name" value="HMGL-like"/>
    <property type="match status" value="1"/>
</dbReference>
<protein>
    <submittedName>
        <fullName evidence="2">Conserved carboxylase region</fullName>
    </submittedName>
</protein>
<dbReference type="RefSeq" id="WP_012997370.1">
    <property type="nucleotide sequence ID" value="NC_013926.1"/>
</dbReference>
<dbReference type="GO" id="GO:0004736">
    <property type="term" value="F:pyruvate carboxylase activity"/>
    <property type="evidence" value="ECO:0007669"/>
    <property type="project" value="TreeGrafter"/>
</dbReference>